<keyword evidence="2" id="KW-1185">Reference proteome</keyword>
<accession>A0ABW2PT99</accession>
<evidence type="ECO:0000313" key="2">
    <source>
        <dbReference type="Proteomes" id="UP001596439"/>
    </source>
</evidence>
<proteinExistence type="predicted"/>
<dbReference type="EMBL" id="JBHTCE010000001">
    <property type="protein sequence ID" value="MFC7390436.1"/>
    <property type="molecule type" value="Genomic_DNA"/>
</dbReference>
<dbReference type="RefSeq" id="WP_214789508.1">
    <property type="nucleotide sequence ID" value="NZ_JANIEL010000110.1"/>
</dbReference>
<name>A0ABW2PT99_9BACL</name>
<gene>
    <name evidence="1" type="ORF">ACFQO8_09760</name>
</gene>
<evidence type="ECO:0000313" key="1">
    <source>
        <dbReference type="EMBL" id="MFC7390436.1"/>
    </source>
</evidence>
<dbReference type="Proteomes" id="UP001596439">
    <property type="component" value="Unassembled WGS sequence"/>
</dbReference>
<dbReference type="CDD" id="cd11532">
    <property type="entry name" value="NTP-PPase_COG4997"/>
    <property type="match status" value="1"/>
</dbReference>
<protein>
    <submittedName>
        <fullName evidence="1">Nucleoside triphosphate pyrophosphohydrolase</fullName>
    </submittedName>
</protein>
<organism evidence="1 2">
    <name type="scientific">Exiguobacterium aestuarii</name>
    <dbReference type="NCBI Taxonomy" id="273527"/>
    <lineage>
        <taxon>Bacteria</taxon>
        <taxon>Bacillati</taxon>
        <taxon>Bacillota</taxon>
        <taxon>Bacilli</taxon>
        <taxon>Bacillales</taxon>
        <taxon>Bacillales Family XII. Incertae Sedis</taxon>
        <taxon>Exiguobacterium</taxon>
    </lineage>
</organism>
<comment type="caution">
    <text evidence="1">The sequence shown here is derived from an EMBL/GenBank/DDBJ whole genome shotgun (WGS) entry which is preliminary data.</text>
</comment>
<dbReference type="InterPro" id="IPR038735">
    <property type="entry name" value="MSMEG_1276-like_NTP-PPase_dom"/>
</dbReference>
<reference evidence="2" key="1">
    <citation type="journal article" date="2019" name="Int. J. Syst. Evol. Microbiol.">
        <title>The Global Catalogue of Microorganisms (GCM) 10K type strain sequencing project: providing services to taxonomists for standard genome sequencing and annotation.</title>
        <authorList>
            <consortium name="The Broad Institute Genomics Platform"/>
            <consortium name="The Broad Institute Genome Sequencing Center for Infectious Disease"/>
            <person name="Wu L."/>
            <person name="Ma J."/>
        </authorList>
    </citation>
    <scope>NUCLEOTIDE SEQUENCE [LARGE SCALE GENOMIC DNA]</scope>
    <source>
        <strain evidence="2">CCUG 55590</strain>
    </source>
</reference>
<sequence length="108" mass="12677">MNVNYNKLVRDRVPEIIQAEGKQVIVKHLNQAEHFEQARLKLYEELKEYEDANIDEECLEELADILELAYAIGKMHGASYEELEVIRRNKRELKGGFDKGLFLEEILE</sequence>